<evidence type="ECO:0000313" key="5">
    <source>
        <dbReference type="EMBL" id="AKF03814.1"/>
    </source>
</evidence>
<dbReference type="SMART" id="SM01154">
    <property type="entry name" value="DUF1704"/>
    <property type="match status" value="1"/>
</dbReference>
<evidence type="ECO:0008006" key="7">
    <source>
        <dbReference type="Google" id="ProtNLM"/>
    </source>
</evidence>
<protein>
    <recommendedName>
        <fullName evidence="7">DUF1704 domain-containing protein</fullName>
    </recommendedName>
</protein>
<reference evidence="5 6" key="1">
    <citation type="submission" date="2015-03" db="EMBL/GenBank/DDBJ databases">
        <title>Genome assembly of Sandaracinus amylolyticus DSM 53668.</title>
        <authorList>
            <person name="Sharma G."/>
            <person name="Subramanian S."/>
        </authorList>
    </citation>
    <scope>NUCLEOTIDE SEQUENCE [LARGE SCALE GENOMIC DNA]</scope>
    <source>
        <strain evidence="5 6">DSM 53668</strain>
    </source>
</reference>
<dbReference type="PANTHER" id="PTHR31817:SF0">
    <property type="entry name" value="CHROMOSOME UNDETERMINED SCAFFOLD_67, WHOLE GENOME SHOTGUN SEQUENCE"/>
    <property type="match status" value="1"/>
</dbReference>
<keyword evidence="6" id="KW-1185">Reference proteome</keyword>
<comment type="cofactor">
    <cofactor evidence="1">
        <name>Zn(2+)</name>
        <dbReference type="ChEBI" id="CHEBI:29105"/>
    </cofactor>
</comment>
<dbReference type="GO" id="GO:0008237">
    <property type="term" value="F:metallopeptidase activity"/>
    <property type="evidence" value="ECO:0007669"/>
    <property type="project" value="UniProtKB-KW"/>
</dbReference>
<accession>A0A0F6SDP7</accession>
<evidence type="ECO:0000256" key="1">
    <source>
        <dbReference type="ARBA" id="ARBA00001947"/>
    </source>
</evidence>
<gene>
    <name evidence="5" type="ORF">DB32_000963</name>
</gene>
<proteinExistence type="predicted"/>
<dbReference type="KEGG" id="samy:DB32_000963"/>
<dbReference type="AlphaFoldDB" id="A0A0F6SDP7"/>
<dbReference type="PANTHER" id="PTHR31817">
    <property type="match status" value="1"/>
</dbReference>
<evidence type="ECO:0000313" key="6">
    <source>
        <dbReference type="Proteomes" id="UP000034883"/>
    </source>
</evidence>
<evidence type="ECO:0000256" key="4">
    <source>
        <dbReference type="ARBA" id="ARBA00023049"/>
    </source>
</evidence>
<dbReference type="InterPro" id="IPR012548">
    <property type="entry name" value="MATCAP"/>
</dbReference>
<dbReference type="GO" id="GO:0080164">
    <property type="term" value="P:regulation of nitric oxide metabolic process"/>
    <property type="evidence" value="ECO:0007669"/>
    <property type="project" value="TreeGrafter"/>
</dbReference>
<evidence type="ECO:0000256" key="2">
    <source>
        <dbReference type="ARBA" id="ARBA00022670"/>
    </source>
</evidence>
<dbReference type="EMBL" id="CP011125">
    <property type="protein sequence ID" value="AKF03814.1"/>
    <property type="molecule type" value="Genomic_DNA"/>
</dbReference>
<name>A0A0F6SDP7_9BACT</name>
<evidence type="ECO:0000256" key="3">
    <source>
        <dbReference type="ARBA" id="ARBA00022801"/>
    </source>
</evidence>
<keyword evidence="4" id="KW-0482">Metalloprotease</keyword>
<dbReference type="Pfam" id="PF08014">
    <property type="entry name" value="MATCAP"/>
    <property type="match status" value="1"/>
</dbReference>
<keyword evidence="2" id="KW-0645">Protease</keyword>
<dbReference type="GO" id="GO:0006508">
    <property type="term" value="P:proteolysis"/>
    <property type="evidence" value="ECO:0007669"/>
    <property type="project" value="UniProtKB-KW"/>
</dbReference>
<keyword evidence="3" id="KW-0378">Hydrolase</keyword>
<dbReference type="STRING" id="927083.DB32_000963"/>
<dbReference type="Proteomes" id="UP000034883">
    <property type="component" value="Chromosome"/>
</dbReference>
<organism evidence="5 6">
    <name type="scientific">Sandaracinus amylolyticus</name>
    <dbReference type="NCBI Taxonomy" id="927083"/>
    <lineage>
        <taxon>Bacteria</taxon>
        <taxon>Pseudomonadati</taxon>
        <taxon>Myxococcota</taxon>
        <taxon>Polyangia</taxon>
        <taxon>Polyangiales</taxon>
        <taxon>Sandaracinaceae</taxon>
        <taxon>Sandaracinus</taxon>
    </lineage>
</organism>
<sequence>MIATTEPAAAKPESAPSIAEILAGIAPLDALLLRISREARVLPALTPANAASERARLVEQVGKGEAPVPRWELARRRIEPAFWRAIDEARALARDRLPPALRATYFARLDELEVDLAMIECVGDPVRVRPLAARRFGTGMREVVLEDAQPVRVSTVARGLLERIAPSEEARVVEPETLAQMLRDAARAAGLDLEVRIDARLVAGAATGDRAVFIAARRFGRTESRRLVAHEILGHAVAASNATKQPLRIFEVGTAGSFADQEGLAICLEEQAGALDPHRMRVLAARVIATDRLHSGASFGETARFLFKQHGFSAESAVLITERAHRGGGVARDAGYLYGYLRVRVALKNGDACLDRLRVGRIGIDDLPAFDDACREGLAHPPTFTPTLADVMPAAIDEAAE</sequence>